<dbReference type="PROSITE" id="PS51379">
    <property type="entry name" value="4FE4S_FER_2"/>
    <property type="match status" value="2"/>
</dbReference>
<gene>
    <name evidence="10" type="ORF">H9968_10705</name>
</gene>
<evidence type="ECO:0000259" key="9">
    <source>
        <dbReference type="PROSITE" id="PS51839"/>
    </source>
</evidence>
<evidence type="ECO:0000256" key="1">
    <source>
        <dbReference type="ARBA" id="ARBA00001966"/>
    </source>
</evidence>
<dbReference type="Pfam" id="PF12838">
    <property type="entry name" value="Fer4_7"/>
    <property type="match status" value="1"/>
</dbReference>
<evidence type="ECO:0000259" key="8">
    <source>
        <dbReference type="PROSITE" id="PS51379"/>
    </source>
</evidence>
<keyword evidence="6" id="KW-0411">Iron-sulfur</keyword>
<keyword evidence="4" id="KW-0677">Repeat</keyword>
<dbReference type="FunFam" id="3.30.70.20:FF:000035">
    <property type="entry name" value="Iron hydrogenase 1"/>
    <property type="match status" value="1"/>
</dbReference>
<evidence type="ECO:0000256" key="3">
    <source>
        <dbReference type="ARBA" id="ARBA00022723"/>
    </source>
</evidence>
<dbReference type="InterPro" id="IPR009016">
    <property type="entry name" value="Fe_hydrogenase"/>
</dbReference>
<dbReference type="PROSITE" id="PS00641">
    <property type="entry name" value="COMPLEX1_75K_1"/>
    <property type="match status" value="1"/>
</dbReference>
<dbReference type="Proteomes" id="UP000824049">
    <property type="component" value="Unassembled WGS sequence"/>
</dbReference>
<dbReference type="NCBIfam" id="TIGR02512">
    <property type="entry name" value="FeFe_hydrog_A"/>
    <property type="match status" value="1"/>
</dbReference>
<feature type="domain" description="4Fe-4S His(Cys)3-ligated-type" evidence="9">
    <location>
        <begin position="78"/>
        <end position="117"/>
    </location>
</feature>
<evidence type="ECO:0000256" key="4">
    <source>
        <dbReference type="ARBA" id="ARBA00022737"/>
    </source>
</evidence>
<dbReference type="SUPFAM" id="SSF54292">
    <property type="entry name" value="2Fe-2S ferredoxin-like"/>
    <property type="match status" value="1"/>
</dbReference>
<dbReference type="Gene3D" id="3.40.50.1780">
    <property type="match status" value="1"/>
</dbReference>
<dbReference type="PROSITE" id="PS51839">
    <property type="entry name" value="4FE4S_HC3"/>
    <property type="match status" value="1"/>
</dbReference>
<dbReference type="GO" id="GO:0008901">
    <property type="term" value="F:ferredoxin hydrogenase activity"/>
    <property type="evidence" value="ECO:0007669"/>
    <property type="project" value="InterPro"/>
</dbReference>
<dbReference type="InterPro" id="IPR013352">
    <property type="entry name" value="Fe_hydrogenase_subset"/>
</dbReference>
<dbReference type="PANTHER" id="PTHR11615">
    <property type="entry name" value="NITRATE, FORMATE, IRON DEHYDROGENASE"/>
    <property type="match status" value="1"/>
</dbReference>
<reference evidence="10" key="2">
    <citation type="submission" date="2021-04" db="EMBL/GenBank/DDBJ databases">
        <authorList>
            <person name="Gilroy R."/>
        </authorList>
    </citation>
    <scope>NUCLEOTIDE SEQUENCE</scope>
    <source>
        <strain evidence="10">CHK179-28034</strain>
    </source>
</reference>
<dbReference type="Pfam" id="PF02256">
    <property type="entry name" value="Fe_hyd_SSU"/>
    <property type="match status" value="1"/>
</dbReference>
<evidence type="ECO:0000313" key="10">
    <source>
        <dbReference type="EMBL" id="HIZ40368.1"/>
    </source>
</evidence>
<dbReference type="Pfam" id="PF02906">
    <property type="entry name" value="Fe_hyd_lg_C"/>
    <property type="match status" value="1"/>
</dbReference>
<protein>
    <submittedName>
        <fullName evidence="10">[FeFe] hydrogenase, group A</fullName>
    </submittedName>
</protein>
<dbReference type="GO" id="GO:0008137">
    <property type="term" value="F:NADH dehydrogenase (ubiquinone) activity"/>
    <property type="evidence" value="ECO:0007669"/>
    <property type="project" value="InterPro"/>
</dbReference>
<dbReference type="InterPro" id="IPR000283">
    <property type="entry name" value="NADH_UbQ_OxRdtase_75kDa_su_CS"/>
</dbReference>
<dbReference type="Gene3D" id="3.10.20.740">
    <property type="match status" value="1"/>
</dbReference>
<dbReference type="InterPro" id="IPR036010">
    <property type="entry name" value="2Fe-2S_ferredoxin-like_sf"/>
</dbReference>
<comment type="caution">
    <text evidence="10">The sequence shown here is derived from an EMBL/GenBank/DDBJ whole genome shotgun (WGS) entry which is preliminary data.</text>
</comment>
<dbReference type="InterPro" id="IPR019574">
    <property type="entry name" value="NADH_UbQ_OxRdtase_Gsu_4Fe4S-bd"/>
</dbReference>
<dbReference type="GO" id="GO:0051539">
    <property type="term" value="F:4 iron, 4 sulfur cluster binding"/>
    <property type="evidence" value="ECO:0007669"/>
    <property type="project" value="UniProtKB-KW"/>
</dbReference>
<evidence type="ECO:0000313" key="11">
    <source>
        <dbReference type="Proteomes" id="UP000824049"/>
    </source>
</evidence>
<dbReference type="Gene3D" id="4.10.260.20">
    <property type="entry name" value="Iron hydrogenase, small subunit"/>
    <property type="match status" value="1"/>
</dbReference>
<dbReference type="InterPro" id="IPR004108">
    <property type="entry name" value="Fe_hydrogenase_lsu_C"/>
</dbReference>
<dbReference type="InterPro" id="IPR036991">
    <property type="entry name" value="Fe_hydrogenase_ssu_sf"/>
</dbReference>
<dbReference type="GO" id="GO:0005506">
    <property type="term" value="F:iron ion binding"/>
    <property type="evidence" value="ECO:0007669"/>
    <property type="project" value="InterPro"/>
</dbReference>
<dbReference type="SMART" id="SM00929">
    <property type="entry name" value="NADH-G_4Fe-4S_3"/>
    <property type="match status" value="1"/>
</dbReference>
<dbReference type="SUPFAM" id="SSF54862">
    <property type="entry name" value="4Fe-4S ferredoxins"/>
    <property type="match status" value="1"/>
</dbReference>
<dbReference type="InterPro" id="IPR017900">
    <property type="entry name" value="4Fe4S_Fe_S_CS"/>
</dbReference>
<dbReference type="EMBL" id="DXBR01000098">
    <property type="protein sequence ID" value="HIZ40368.1"/>
    <property type="molecule type" value="Genomic_DNA"/>
</dbReference>
<evidence type="ECO:0000259" key="7">
    <source>
        <dbReference type="PROSITE" id="PS51085"/>
    </source>
</evidence>
<keyword evidence="5" id="KW-0408">Iron</keyword>
<accession>A0A9D2EMR3</accession>
<evidence type="ECO:0000256" key="5">
    <source>
        <dbReference type="ARBA" id="ARBA00023004"/>
    </source>
</evidence>
<organism evidence="10 11">
    <name type="scientific">Candidatus Anaerobutyricum stercoris</name>
    <dbReference type="NCBI Taxonomy" id="2838457"/>
    <lineage>
        <taxon>Bacteria</taxon>
        <taxon>Bacillati</taxon>
        <taxon>Bacillota</taxon>
        <taxon>Clostridia</taxon>
        <taxon>Lachnospirales</taxon>
        <taxon>Lachnospiraceae</taxon>
        <taxon>Anaerobutyricum</taxon>
    </lineage>
</organism>
<feature type="domain" description="4Fe-4S ferredoxin-type" evidence="8">
    <location>
        <begin position="136"/>
        <end position="166"/>
    </location>
</feature>
<dbReference type="InterPro" id="IPR001041">
    <property type="entry name" value="2Fe-2S_ferredoxin-type"/>
</dbReference>
<feature type="domain" description="4Fe-4S ferredoxin-type" evidence="8">
    <location>
        <begin position="179"/>
        <end position="208"/>
    </location>
</feature>
<dbReference type="InterPro" id="IPR017896">
    <property type="entry name" value="4Fe4S_Fe-S-bd"/>
</dbReference>
<dbReference type="Pfam" id="PF10588">
    <property type="entry name" value="NADH-G_4Fe-4S_3"/>
    <property type="match status" value="1"/>
</dbReference>
<dbReference type="Gene3D" id="3.40.950.10">
    <property type="entry name" value="Fe-only Hydrogenase (Larger Subunit), Chain L, domain 3"/>
    <property type="match status" value="1"/>
</dbReference>
<comment type="cofactor">
    <cofactor evidence="1">
        <name>[4Fe-4S] cluster</name>
        <dbReference type="ChEBI" id="CHEBI:49883"/>
    </cofactor>
</comment>
<evidence type="ECO:0000256" key="2">
    <source>
        <dbReference type="ARBA" id="ARBA00022485"/>
    </source>
</evidence>
<dbReference type="PROSITE" id="PS51085">
    <property type="entry name" value="2FE2S_FER_2"/>
    <property type="match status" value="1"/>
</dbReference>
<reference evidence="10" key="1">
    <citation type="journal article" date="2021" name="PeerJ">
        <title>Extensive microbial diversity within the chicken gut microbiome revealed by metagenomics and culture.</title>
        <authorList>
            <person name="Gilroy R."/>
            <person name="Ravi A."/>
            <person name="Getino M."/>
            <person name="Pursley I."/>
            <person name="Horton D.L."/>
            <person name="Alikhan N.F."/>
            <person name="Baker D."/>
            <person name="Gharbi K."/>
            <person name="Hall N."/>
            <person name="Watson M."/>
            <person name="Adriaenssens E.M."/>
            <person name="Foster-Nyarko E."/>
            <person name="Jarju S."/>
            <person name="Secka A."/>
            <person name="Antonio M."/>
            <person name="Oren A."/>
            <person name="Chaudhuri R.R."/>
            <person name="La Ragione R."/>
            <person name="Hildebrand F."/>
            <person name="Pallen M.J."/>
        </authorList>
    </citation>
    <scope>NUCLEOTIDE SEQUENCE</scope>
    <source>
        <strain evidence="10">CHK179-28034</strain>
    </source>
</reference>
<sequence>MVNITINNIPVTVEDGITIMEACKEAKMPVPSLCYLKGINEIGACRVCVVEVKGIERLVTSCNNVVKEGMEILTNSPKVREARRINIKMILSQHNCFCPTCVRTGNCQLQKIASELEFGTGSYPQHITYNSWPSDFPLIRDESKCIKCMRCIQICDKVQSLRVWDLAKTGSRTTVDVSLRRNIKEADCSLCGQCITHCPVGALTGRDDKRPVFSQNGFLNAKGKTTVVQVAPAVRTAWAESFRLSRKFASPRRLAGALRMMGFDYVFDTTFAADLTIMEEASEFLERLHHKEDYQWPMFTSCCPGWVRFLKSQYPDMTGCLSTAKSPQQMHGAIIKNYFADKIHEDPENIFSVSIMPCIAKKAECALPTMDSTGTGPDVDVVLNTREFVNYLRSLNIDIYSLPEDDFDSPCGEGSGAGVIFGATGGVMEAALRTCYNMATGENPEPDAFYGIRGMDGWREASIDIAGTTVKVAVVSGLGNARRLIEAVRKGKVFYHFVEVMACPGGCVGGGQPIHEGREMAAIRSKNLYFLDSKSKLRFSHENPEIQKVYDEYLEKPLSRMAHKLLHTDHDAWEMPLAPERVK</sequence>
<evidence type="ECO:0000256" key="6">
    <source>
        <dbReference type="ARBA" id="ARBA00023014"/>
    </source>
</evidence>
<dbReference type="InterPro" id="IPR003149">
    <property type="entry name" value="Fe_hydrogenase_ssu"/>
</dbReference>
<dbReference type="CDD" id="cd00207">
    <property type="entry name" value="fer2"/>
    <property type="match status" value="1"/>
</dbReference>
<dbReference type="GO" id="GO:0016020">
    <property type="term" value="C:membrane"/>
    <property type="evidence" value="ECO:0007669"/>
    <property type="project" value="InterPro"/>
</dbReference>
<dbReference type="PROSITE" id="PS00198">
    <property type="entry name" value="4FE4S_FER_1"/>
    <property type="match status" value="1"/>
</dbReference>
<dbReference type="Gene3D" id="3.30.70.20">
    <property type="match status" value="1"/>
</dbReference>
<dbReference type="SMART" id="SM00902">
    <property type="entry name" value="Fe_hyd_SSU"/>
    <property type="match status" value="1"/>
</dbReference>
<dbReference type="AlphaFoldDB" id="A0A9D2EMR3"/>
<feature type="domain" description="2Fe-2S ferredoxin-type" evidence="7">
    <location>
        <begin position="1"/>
        <end position="78"/>
    </location>
</feature>
<keyword evidence="3" id="KW-0479">Metal-binding</keyword>
<proteinExistence type="predicted"/>
<dbReference type="GO" id="GO:0042773">
    <property type="term" value="P:ATP synthesis coupled electron transport"/>
    <property type="evidence" value="ECO:0007669"/>
    <property type="project" value="InterPro"/>
</dbReference>
<dbReference type="SUPFAM" id="SSF53920">
    <property type="entry name" value="Fe-only hydrogenase"/>
    <property type="match status" value="1"/>
</dbReference>
<keyword evidence="2" id="KW-0004">4Fe-4S</keyword>
<dbReference type="Pfam" id="PF13510">
    <property type="entry name" value="Fer2_4"/>
    <property type="match status" value="1"/>
</dbReference>
<dbReference type="InterPro" id="IPR050340">
    <property type="entry name" value="Cytosolic_Fe-S_CAF"/>
</dbReference>
<name>A0A9D2EMR3_9FIRM</name>